<dbReference type="RefSeq" id="WP_094234171.1">
    <property type="nucleotide sequence ID" value="NZ_CP016199.1"/>
</dbReference>
<evidence type="ECO:0000313" key="3">
    <source>
        <dbReference type="EMBL" id="ASS37937.1"/>
    </source>
</evidence>
<dbReference type="OrthoDB" id="2039983at2"/>
<gene>
    <name evidence="3" type="ORF">AXF17_05490</name>
</gene>
<feature type="coiled-coil region" evidence="2">
    <location>
        <begin position="318"/>
        <end position="345"/>
    </location>
</feature>
<keyword evidence="4" id="KW-1185">Reference proteome</keyword>
<evidence type="ECO:0000256" key="1">
    <source>
        <dbReference type="PROSITE-ProRule" id="PRU00339"/>
    </source>
</evidence>
<dbReference type="EMBL" id="CP016199">
    <property type="protein sequence ID" value="ASS37937.1"/>
    <property type="molecule type" value="Genomic_DNA"/>
</dbReference>
<proteinExistence type="predicted"/>
<dbReference type="InterPro" id="IPR019734">
    <property type="entry name" value="TPR_rpt"/>
</dbReference>
<dbReference type="Pfam" id="PF13174">
    <property type="entry name" value="TPR_6"/>
    <property type="match status" value="1"/>
</dbReference>
<sequence>MMQEIRAYWIQLKAEYENRYEESFLEYFERSKYYLEQMKGYLISKLKESPPDVDAVCTLASVKLELREAEAEYIKLLEDFLDRFPNEIDDKQVARIYTNIAFVEDYSRRALDYLTRAKELNSPFVETYTALGLYYFSEYEFSKDKKNIITSNEFFKYARELEDSYESNINYGASLYELEEYQEAKEIFEELFTIYPNRMWLRLCIAYCDVALGKKADAISYLEKINIGSDDNYDLNTDDITEYQVFDGYYALEEYDKFLSYCTEEVDNEYYTVDWEHLYYVLWISGKRDRFLRLEEKNRKYLEGAIADAIADTEYDSEKEKQETIESWEEDKREFEEMISRIKDKQLRPEMELKLYPEYSCYMVDCVRHKF</sequence>
<reference evidence="4" key="1">
    <citation type="submission" date="2016-05" db="EMBL/GenBank/DDBJ databases">
        <authorList>
            <person name="Holder M.E."/>
            <person name="Ajami N.J."/>
            <person name="Petrosino J.F."/>
        </authorList>
    </citation>
    <scope>NUCLEOTIDE SEQUENCE [LARGE SCALE GENOMIC DNA]</scope>
    <source>
        <strain evidence="4">ATCC 700696</strain>
    </source>
</reference>
<dbReference type="Gene3D" id="1.25.40.10">
    <property type="entry name" value="Tetratricopeptide repeat domain"/>
    <property type="match status" value="1"/>
</dbReference>
<dbReference type="PROSITE" id="PS50005">
    <property type="entry name" value="TPR"/>
    <property type="match status" value="1"/>
</dbReference>
<feature type="repeat" description="TPR" evidence="1">
    <location>
        <begin position="165"/>
        <end position="198"/>
    </location>
</feature>
<evidence type="ECO:0000256" key="2">
    <source>
        <dbReference type="SAM" id="Coils"/>
    </source>
</evidence>
<dbReference type="AlphaFoldDB" id="A0A223ASK1"/>
<protein>
    <submittedName>
        <fullName evidence="3">Uncharacterized protein</fullName>
    </submittedName>
</protein>
<organism evidence="3 4">
    <name type="scientific">Mogibacterium pumilum</name>
    <dbReference type="NCBI Taxonomy" id="86332"/>
    <lineage>
        <taxon>Bacteria</taxon>
        <taxon>Bacillati</taxon>
        <taxon>Bacillota</taxon>
        <taxon>Clostridia</taxon>
        <taxon>Peptostreptococcales</taxon>
        <taxon>Anaerovoracaceae</taxon>
        <taxon>Mogibacterium</taxon>
    </lineage>
</organism>
<accession>A0A223ASK1</accession>
<keyword evidence="1" id="KW-0802">TPR repeat</keyword>
<name>A0A223ASK1_9FIRM</name>
<dbReference type="Proteomes" id="UP000214689">
    <property type="component" value="Chromosome"/>
</dbReference>
<keyword evidence="2" id="KW-0175">Coiled coil</keyword>
<evidence type="ECO:0000313" key="4">
    <source>
        <dbReference type="Proteomes" id="UP000214689"/>
    </source>
</evidence>
<dbReference type="InterPro" id="IPR011990">
    <property type="entry name" value="TPR-like_helical_dom_sf"/>
</dbReference>
<dbReference type="SUPFAM" id="SSF48452">
    <property type="entry name" value="TPR-like"/>
    <property type="match status" value="1"/>
</dbReference>